<organism evidence="3 4">
    <name type="scientific">Naematelia encephala</name>
    <dbReference type="NCBI Taxonomy" id="71784"/>
    <lineage>
        <taxon>Eukaryota</taxon>
        <taxon>Fungi</taxon>
        <taxon>Dikarya</taxon>
        <taxon>Basidiomycota</taxon>
        <taxon>Agaricomycotina</taxon>
        <taxon>Tremellomycetes</taxon>
        <taxon>Tremellales</taxon>
        <taxon>Naemateliaceae</taxon>
        <taxon>Naematelia</taxon>
    </lineage>
</organism>
<accession>A0A1Y2ATD8</accession>
<dbReference type="GO" id="GO:0008289">
    <property type="term" value="F:lipid binding"/>
    <property type="evidence" value="ECO:0007669"/>
    <property type="project" value="InterPro"/>
</dbReference>
<name>A0A1Y2ATD8_9TREE</name>
<evidence type="ECO:0000259" key="2">
    <source>
        <dbReference type="PROSITE" id="PS50848"/>
    </source>
</evidence>
<feature type="domain" description="START" evidence="2">
    <location>
        <begin position="92"/>
        <end position="253"/>
    </location>
</feature>
<dbReference type="Pfam" id="PF01852">
    <property type="entry name" value="START"/>
    <property type="match status" value="2"/>
</dbReference>
<feature type="region of interest" description="Disordered" evidence="1">
    <location>
        <begin position="108"/>
        <end position="127"/>
    </location>
</feature>
<dbReference type="PANTHER" id="PTHR19308:SF54">
    <property type="entry name" value="START DOMAIN-CONTAINING PROTEIN"/>
    <property type="match status" value="1"/>
</dbReference>
<dbReference type="InterPro" id="IPR051213">
    <property type="entry name" value="START_lipid_transfer"/>
</dbReference>
<dbReference type="PANTHER" id="PTHR19308">
    <property type="entry name" value="PHOSPHATIDYLCHOLINE TRANSFER PROTEIN"/>
    <property type="match status" value="1"/>
</dbReference>
<dbReference type="InterPro" id="IPR002913">
    <property type="entry name" value="START_lipid-bd_dom"/>
</dbReference>
<dbReference type="OrthoDB" id="196858at2759"/>
<dbReference type="InParanoid" id="A0A1Y2ATD8"/>
<dbReference type="GO" id="GO:0005737">
    <property type="term" value="C:cytoplasm"/>
    <property type="evidence" value="ECO:0007669"/>
    <property type="project" value="UniProtKB-ARBA"/>
</dbReference>
<gene>
    <name evidence="3" type="ORF">BCR39DRAFT_542831</name>
</gene>
<evidence type="ECO:0000313" key="4">
    <source>
        <dbReference type="Proteomes" id="UP000193986"/>
    </source>
</evidence>
<dbReference type="InterPro" id="IPR023393">
    <property type="entry name" value="START-like_dom_sf"/>
</dbReference>
<reference evidence="3 4" key="1">
    <citation type="submission" date="2016-07" db="EMBL/GenBank/DDBJ databases">
        <title>Pervasive Adenine N6-methylation of Active Genes in Fungi.</title>
        <authorList>
            <consortium name="DOE Joint Genome Institute"/>
            <person name="Mondo S.J."/>
            <person name="Dannebaum R.O."/>
            <person name="Kuo R.C."/>
            <person name="Labutti K."/>
            <person name="Haridas S."/>
            <person name="Kuo A."/>
            <person name="Salamov A."/>
            <person name="Ahrendt S.R."/>
            <person name="Lipzen A."/>
            <person name="Sullivan W."/>
            <person name="Andreopoulos W.B."/>
            <person name="Clum A."/>
            <person name="Lindquist E."/>
            <person name="Daum C."/>
            <person name="Ramamoorthy G.K."/>
            <person name="Gryganskyi A."/>
            <person name="Culley D."/>
            <person name="Magnuson J.K."/>
            <person name="James T.Y."/>
            <person name="O'Malley M.A."/>
            <person name="Stajich J.E."/>
            <person name="Spatafora J.W."/>
            <person name="Visel A."/>
            <person name="Grigoriev I.V."/>
        </authorList>
    </citation>
    <scope>NUCLEOTIDE SEQUENCE [LARGE SCALE GENOMIC DNA]</scope>
    <source>
        <strain evidence="3 4">68-887.2</strain>
    </source>
</reference>
<dbReference type="Proteomes" id="UP000193986">
    <property type="component" value="Unassembled WGS sequence"/>
</dbReference>
<dbReference type="STRING" id="71784.A0A1Y2ATD8"/>
<evidence type="ECO:0000313" key="3">
    <source>
        <dbReference type="EMBL" id="ORY25811.1"/>
    </source>
</evidence>
<dbReference type="PROSITE" id="PS50848">
    <property type="entry name" value="START"/>
    <property type="match status" value="2"/>
</dbReference>
<feature type="domain" description="START" evidence="2">
    <location>
        <begin position="516"/>
        <end position="696"/>
    </location>
</feature>
<proteinExistence type="predicted"/>
<sequence>MVRVQLTLATTLVQNVHFVLHQGSSTQRPLSSWKVSHLLATRPTSKAGPSLHRSRCLGIGNMRLENLDDGSKLEAAWTEALSSSLAYFRALLSSSSSSAWKPVSVQPLTSSSTARDSGQSQAHESTIGRVRPNEVNVHRRSGKGGEVYRAVVEVDCGTDVNVDTFRGCLVTPETRPMWDRMVEEAVTVDLLDAHTRITRTKYRLGWPSSPRDVVTISKTLVDQTTLIDITTSLPRSRHEPAYLRPSPPYVRAQISLLAWCIQLPSLSNASELSPPEGRARITAFWSWNPKGAWAAGGGVPQHLPSLVTGLVDYVREGSETVPVLLGYGPDVSIGAVDFDTARETLAVGYAIVGNTEAETGLTRQVEFGLSSTQSWDVQIHVKTQHGEDSPSTAWSSFVGQAPAPGASSAPKRLILRFAHAALAPGEELVRVRVSIERTSANGGVRINGIPVTIEPMRSTSVRRPLLDETASTSGISLRTLSTVASEPKVVKKPQSSKEAANERNIASLIKRNYIYFTSLLQEPEAKWRPVADSRGVAVHQLNSIDKTLVVFRAEAVFVGVGIWDLFATIATPGARLVWDKTHDESVLLEDINELSDLWHFKSRAAWPVAARDAVMLRTTYKSPSSVHIFGFSVDDSDLFPRIPPSIDPTIIRTQIDLQGWSVESLSPNTTQVTLLEQSDPRGWSNKSSIPQVMMNTLARIGEFAIKHGAPPIATRFGGAKAIACRYDVEQETFRVEYDAAEARRSDSSSTITAFPLPVAVSAGTNESETSSLNSLVVRPLSNVECEIRCDADKWASNIAIMIDPPPTAVSALKRHRLSSSGGGLWLTVEHDAMALKKDRVVVAIRRGALVPGAKTTVVVNGSKIRVDIEDLGESDVQLLKKQKRSRPTRAPLDQPPALGTLRKKQSNLELSPASIDRDRTLTPSTAYTRLAMPLARWYTAAAVSTKAAIIPMGTPVNIPLAGTTSVDAAVRALTQLARMHADRDGESTDPQGWQPVSERDGLKIEKRVVSHVSETFPIFRAGRIIEGFTAEEVSAAVSSLRADERFEKPVRLESYGHGITTSHVVAHTTFPFRGRSMLVATVVARLPDGPPPSPSATISHASISTIFHASSSTFAHDYDLAKINSGGLPSGNVILEGWILETIDPYSHEQYPIPSTRALYVAAVDYSGSMPLSVNNMLNASLPRSLLAVESMLKASGPPSKSRSPAMTVLAPEANASGPWSLEGVETDKIGIDQRNDENEYSLTVRIQPSNNAAQIDGSLLPGLRHADSRTSVNSGRSTVIDLAEDIRKSRRDLVICEVEVGNQMIKSGCDIKLEGVPLPSALHYGSGDSTFVSFTLPEGRIDLPFKCSVILLAPSLLQSASLDPTGQPRHLLRVTLPTSAYDVPISDPLSNKAQPLPRPRWLLDLINDGAVVKLSMRAKREGDPTYTFGGIDLVVEDEKKNGRGTPREGRCKLPQLVNRSISNALSLSSPLAIAKKYLSETTVLPPRPPSIITNEDASTVAPEPEPTELTREIQRPLPVPEPIKRYSFWKYPNLRLGRNNTSVPATPAETSPAIANVLTLAPEEDIKPPSPIRVGSSRDHSSQSIITLPGLVIACLVCLLIGSLLRSLLSEADFVVYSSPGSAGTGAGTEGEHWRELKRILEWRIGWDRVVILAIARRG</sequence>
<dbReference type="Gene3D" id="3.30.530.20">
    <property type="match status" value="3"/>
</dbReference>
<protein>
    <recommendedName>
        <fullName evidence="2">START domain-containing protein</fullName>
    </recommendedName>
</protein>
<evidence type="ECO:0000256" key="1">
    <source>
        <dbReference type="SAM" id="MobiDB-lite"/>
    </source>
</evidence>
<feature type="region of interest" description="Disordered" evidence="1">
    <location>
        <begin position="1488"/>
        <end position="1511"/>
    </location>
</feature>
<comment type="caution">
    <text evidence="3">The sequence shown here is derived from an EMBL/GenBank/DDBJ whole genome shotgun (WGS) entry which is preliminary data.</text>
</comment>
<keyword evidence="4" id="KW-1185">Reference proteome</keyword>
<dbReference type="CDD" id="cd00177">
    <property type="entry name" value="START"/>
    <property type="match status" value="1"/>
</dbReference>
<feature type="compositionally biased region" description="Polar residues" evidence="1">
    <location>
        <begin position="108"/>
        <end position="124"/>
    </location>
</feature>
<feature type="region of interest" description="Disordered" evidence="1">
    <location>
        <begin position="880"/>
        <end position="906"/>
    </location>
</feature>
<dbReference type="SUPFAM" id="SSF55961">
    <property type="entry name" value="Bet v1-like"/>
    <property type="match status" value="3"/>
</dbReference>
<dbReference type="EMBL" id="MCFC01000053">
    <property type="protein sequence ID" value="ORY25811.1"/>
    <property type="molecule type" value="Genomic_DNA"/>
</dbReference>